<evidence type="ECO:0000256" key="3">
    <source>
        <dbReference type="ARBA" id="ARBA00022771"/>
    </source>
</evidence>
<evidence type="ECO:0000256" key="1">
    <source>
        <dbReference type="ARBA" id="ARBA00022723"/>
    </source>
</evidence>
<dbReference type="OrthoDB" id="10004641at2759"/>
<reference evidence="8" key="1">
    <citation type="submission" date="2025-08" db="UniProtKB">
        <authorList>
            <consortium name="RefSeq"/>
        </authorList>
    </citation>
    <scope>IDENTIFICATION</scope>
</reference>
<dbReference type="GO" id="GO:0008270">
    <property type="term" value="F:zinc ion binding"/>
    <property type="evidence" value="ECO:0007669"/>
    <property type="project" value="UniProtKB-KW"/>
</dbReference>
<dbReference type="AlphaFoldDB" id="A0A6P3XX81"/>
<dbReference type="KEGG" id="dqu:106748547"/>
<name>A0A6P3XX81_DINQU</name>
<evidence type="ECO:0000256" key="4">
    <source>
        <dbReference type="ARBA" id="ARBA00022833"/>
    </source>
</evidence>
<dbReference type="GO" id="GO:0005634">
    <property type="term" value="C:nucleus"/>
    <property type="evidence" value="ECO:0007669"/>
    <property type="project" value="TreeGrafter"/>
</dbReference>
<dbReference type="PANTHER" id="PTHR24403:SF67">
    <property type="entry name" value="FI01116P-RELATED"/>
    <property type="match status" value="1"/>
</dbReference>
<keyword evidence="3 5" id="KW-0863">Zinc-finger</keyword>
<dbReference type="SMART" id="SM00355">
    <property type="entry name" value="ZnF_C2H2"/>
    <property type="match status" value="2"/>
</dbReference>
<dbReference type="PROSITE" id="PS00028">
    <property type="entry name" value="ZINC_FINGER_C2H2_1"/>
    <property type="match status" value="1"/>
</dbReference>
<feature type="non-terminal residue" evidence="8">
    <location>
        <position position="1"/>
    </location>
</feature>
<dbReference type="SUPFAM" id="SSF57667">
    <property type="entry name" value="beta-beta-alpha zinc fingers"/>
    <property type="match status" value="1"/>
</dbReference>
<protein>
    <submittedName>
        <fullName evidence="8">Myoneurin-like</fullName>
    </submittedName>
</protein>
<dbReference type="GO" id="GO:0045944">
    <property type="term" value="P:positive regulation of transcription by RNA polymerase II"/>
    <property type="evidence" value="ECO:0007669"/>
    <property type="project" value="TreeGrafter"/>
</dbReference>
<dbReference type="InterPro" id="IPR050688">
    <property type="entry name" value="Zinc_finger/UBP_domain"/>
</dbReference>
<evidence type="ECO:0000256" key="5">
    <source>
        <dbReference type="PROSITE-ProRule" id="PRU00042"/>
    </source>
</evidence>
<gene>
    <name evidence="8" type="primary">LOC106748547</name>
</gene>
<dbReference type="RefSeq" id="XP_014482692.1">
    <property type="nucleotide sequence ID" value="XM_014627206.1"/>
</dbReference>
<dbReference type="GeneID" id="106748547"/>
<dbReference type="PANTHER" id="PTHR24403">
    <property type="entry name" value="ZINC FINGER PROTEIN"/>
    <property type="match status" value="1"/>
</dbReference>
<keyword evidence="2" id="KW-0677">Repeat</keyword>
<evidence type="ECO:0000313" key="8">
    <source>
        <dbReference type="RefSeq" id="XP_014482692.1"/>
    </source>
</evidence>
<keyword evidence="7" id="KW-1185">Reference proteome</keyword>
<dbReference type="FunFam" id="3.30.160.60:FF:000100">
    <property type="entry name" value="Zinc finger 45-like"/>
    <property type="match status" value="1"/>
</dbReference>
<organism evidence="7 8">
    <name type="scientific">Dinoponera quadriceps</name>
    <name type="common">South American ant</name>
    <dbReference type="NCBI Taxonomy" id="609295"/>
    <lineage>
        <taxon>Eukaryota</taxon>
        <taxon>Metazoa</taxon>
        <taxon>Ecdysozoa</taxon>
        <taxon>Arthropoda</taxon>
        <taxon>Hexapoda</taxon>
        <taxon>Insecta</taxon>
        <taxon>Pterygota</taxon>
        <taxon>Neoptera</taxon>
        <taxon>Endopterygota</taxon>
        <taxon>Hymenoptera</taxon>
        <taxon>Apocrita</taxon>
        <taxon>Aculeata</taxon>
        <taxon>Formicoidea</taxon>
        <taxon>Formicidae</taxon>
        <taxon>Ponerinae</taxon>
        <taxon>Ponerini</taxon>
        <taxon>Dinoponera</taxon>
    </lineage>
</organism>
<accession>A0A6P3XX81</accession>
<proteinExistence type="predicted"/>
<keyword evidence="4" id="KW-0862">Zinc</keyword>
<dbReference type="Proteomes" id="UP000515204">
    <property type="component" value="Unplaced"/>
</dbReference>
<dbReference type="Pfam" id="PF00096">
    <property type="entry name" value="zf-C2H2"/>
    <property type="match status" value="2"/>
</dbReference>
<evidence type="ECO:0000259" key="6">
    <source>
        <dbReference type="PROSITE" id="PS50157"/>
    </source>
</evidence>
<keyword evidence="1" id="KW-0479">Metal-binding</keyword>
<feature type="domain" description="C2H2-type" evidence="6">
    <location>
        <begin position="96"/>
        <end position="123"/>
    </location>
</feature>
<evidence type="ECO:0000313" key="7">
    <source>
        <dbReference type="Proteomes" id="UP000515204"/>
    </source>
</evidence>
<dbReference type="InterPro" id="IPR036236">
    <property type="entry name" value="Znf_C2H2_sf"/>
</dbReference>
<dbReference type="Gene3D" id="3.30.160.60">
    <property type="entry name" value="Classic Zinc Finger"/>
    <property type="match status" value="1"/>
</dbReference>
<dbReference type="PROSITE" id="PS50157">
    <property type="entry name" value="ZINC_FINGER_C2H2_2"/>
    <property type="match status" value="2"/>
</dbReference>
<sequence length="169" mass="19829">NRGSRRHSHGESFIYSGSSERLVWDGGTGLKLLLFLFPDAIKRKRRANRASIEELVDLPVQVQVQVSEKKKLLPPFAELKIPKASDYVGARLHGQFVCEQCGRSYMRKDSLQRHTQWECGKEPQFKCPQCPQRCKRKAHWLRHIRRQHPDLDPYMFDVSRRHIPKIEVD</sequence>
<dbReference type="InterPro" id="IPR013087">
    <property type="entry name" value="Znf_C2H2_type"/>
</dbReference>
<evidence type="ECO:0000256" key="2">
    <source>
        <dbReference type="ARBA" id="ARBA00022737"/>
    </source>
</evidence>
<feature type="domain" description="C2H2-type" evidence="6">
    <location>
        <begin position="125"/>
        <end position="153"/>
    </location>
</feature>